<proteinExistence type="evidence at transcript level"/>
<feature type="binding site" evidence="13">
    <location>
        <position position="444"/>
    </location>
    <ligand>
        <name>Zn(2+)</name>
        <dbReference type="ChEBI" id="CHEBI:29105"/>
        <note>catalytic</note>
    </ligand>
</feature>
<feature type="binding site" evidence="13">
    <location>
        <position position="213"/>
    </location>
    <ligand>
        <name>Cu(2+)</name>
        <dbReference type="ChEBI" id="CHEBI:29036"/>
        <label>1</label>
        <note>catalytic</note>
    </ligand>
</feature>
<keyword evidence="4 13" id="KW-0479">Metal-binding</keyword>
<evidence type="ECO:0000256" key="8">
    <source>
        <dbReference type="ARBA" id="ARBA00023180"/>
    </source>
</evidence>
<dbReference type="GO" id="GO:0004504">
    <property type="term" value="F:peptidylglycine monooxygenase activity"/>
    <property type="evidence" value="ECO:0007669"/>
    <property type="project" value="UniProtKB-EC"/>
</dbReference>
<dbReference type="PROSITE" id="PS51125">
    <property type="entry name" value="NHL"/>
    <property type="match status" value="3"/>
</dbReference>
<dbReference type="InterPro" id="IPR000323">
    <property type="entry name" value="Cu2_ascorb_mOase_N"/>
</dbReference>
<sequence length="721" mass="79144">MRHYTHVAVVLLCGLGLSASDAVNGSSTDGDNTTLYMDVLMKGAKPSKPDSYLCAGHDVKEDEAYVVKFEANASADAVHHILLYGCGDGPGSPDDVWKCESICEGSQQIMFAWAKNAPPTKLPEGVGMRIGKQLSIKTVVVQIHYAKSFSENEEPDKSGIRLHLSKKKPQYVAGVYIMVATFDIPPNETKYNVNISCKHDENFSMFPFAYRTHAHNLGRVITGYEYNGTYNLIGKGNPMWPQAFYPTNTSVEVKPGDSLVARCTFNSVGLNHTVSVGSTGDDEMCNFYIMFYTNNTVDVPSGGCSGVDNASLVDNMPEDSDVPLPPNPLLEAEAQGHHHAMSSSDEDVAVGSQTEVPLSNPLEYQSGWPSEDLHLGQVGGVAADSDGNIYIFHRGDRIWNGSSFDGNNSFQFKDQPVQQETVIILSPDGHVIRKFGSGRFYMPHGIEVDQEKNIWVTDVALHQIFRIAPNGTLPNMELGVRFVSGDDDNHFCKPTDVAVLRSGEFFVSDGYCNSRILKFSKEGELQMKWGQENSGTPPGPSQFFIPHSLALAEDLHMVCVADRENGRIQCFDLDGKSPFILKEPEFGPAVYAVEYSPLEGGLLFAVNGGSSPVQGFTFSLPNKKLLRTWNLPSPQSLSTPHDVAVDTKGHSVYVGELGPSEVRKFVPQVINETASTIITTFSPPITTHTHTHTHRGKHTIISIIQLFIDVFVIRLFVFRIL</sequence>
<feature type="disulfide bond" evidence="14">
    <location>
        <begin position="559"/>
        <end position="570"/>
    </location>
</feature>
<feature type="binding site" evidence="13">
    <location>
        <position position="641"/>
    </location>
    <ligand>
        <name>Zn(2+)</name>
        <dbReference type="ChEBI" id="CHEBI:29105"/>
        <note>catalytic</note>
    </ligand>
</feature>
<evidence type="ECO:0000259" key="18">
    <source>
        <dbReference type="Pfam" id="PF01082"/>
    </source>
</evidence>
<comment type="catalytic activity">
    <reaction evidence="11">
        <text>a [peptide]-C-terminal glycine + 2 L-ascorbate + O2 = a [peptide]-C-terminal (2S)-2-hydroxyglycine + 2 monodehydro-L-ascorbate radical + H2O</text>
        <dbReference type="Rhea" id="RHEA:21452"/>
        <dbReference type="Rhea" id="RHEA-COMP:13486"/>
        <dbReference type="Rhea" id="RHEA-COMP:15321"/>
        <dbReference type="ChEBI" id="CHEBI:15377"/>
        <dbReference type="ChEBI" id="CHEBI:15379"/>
        <dbReference type="ChEBI" id="CHEBI:38290"/>
        <dbReference type="ChEBI" id="CHEBI:59513"/>
        <dbReference type="ChEBI" id="CHEBI:137000"/>
        <dbReference type="ChEBI" id="CHEBI:142768"/>
        <dbReference type="EC" id="1.14.17.3"/>
    </reaction>
</comment>
<dbReference type="CDD" id="cd14958">
    <property type="entry name" value="NHL_PAL_like"/>
    <property type="match status" value="1"/>
</dbReference>
<evidence type="ECO:0000259" key="19">
    <source>
        <dbReference type="Pfam" id="PF03712"/>
    </source>
</evidence>
<dbReference type="EC" id="1.14.17.3" evidence="20"/>
<feature type="binding site" evidence="13">
    <location>
        <position position="547"/>
    </location>
    <ligand>
        <name>Zn(2+)</name>
        <dbReference type="ChEBI" id="CHEBI:29105"/>
        <note>catalytic</note>
    </ligand>
</feature>
<keyword evidence="7 14" id="KW-1015">Disulfide bond</keyword>
<dbReference type="PANTHER" id="PTHR10680:SF14">
    <property type="entry name" value="PEPTIDYL-GLYCINE ALPHA-AMIDATING MONOOXYGENASE"/>
    <property type="match status" value="1"/>
</dbReference>
<keyword evidence="10" id="KW-0511">Multifunctional enzyme</keyword>
<comment type="catalytic activity">
    <reaction evidence="1">
        <text>a [peptide]-C-terminal (2S)-2-hydroxyglycine = a [peptide]-C-terminal amide + glyoxylate</text>
        <dbReference type="Rhea" id="RHEA:20924"/>
        <dbReference type="Rhea" id="RHEA-COMP:13485"/>
        <dbReference type="Rhea" id="RHEA-COMP:15321"/>
        <dbReference type="ChEBI" id="CHEBI:36655"/>
        <dbReference type="ChEBI" id="CHEBI:137001"/>
        <dbReference type="ChEBI" id="CHEBI:142768"/>
        <dbReference type="EC" id="4.3.2.5"/>
    </reaction>
</comment>
<dbReference type="GO" id="GO:0016020">
    <property type="term" value="C:membrane"/>
    <property type="evidence" value="ECO:0007669"/>
    <property type="project" value="InterPro"/>
</dbReference>
<evidence type="ECO:0000313" key="20">
    <source>
        <dbReference type="EMBL" id="AEI84584.1"/>
    </source>
</evidence>
<dbReference type="SUPFAM" id="SSF101898">
    <property type="entry name" value="NHL repeat"/>
    <property type="match status" value="1"/>
</dbReference>
<keyword evidence="13" id="KW-0862">Zinc</keyword>
<protein>
    <submittedName>
        <fullName evidence="20">Peptidylglycine alpha-amidating monooxygenase</fullName>
        <ecNumber evidence="20">1.14.17.3</ecNumber>
    </submittedName>
</protein>
<comment type="cofactor">
    <cofactor evidence="13">
        <name>Cu(2+)</name>
        <dbReference type="ChEBI" id="CHEBI:29036"/>
    </cofactor>
    <text evidence="13">Binds 2 Cu(2+) ions per subunit.</text>
</comment>
<evidence type="ECO:0000256" key="9">
    <source>
        <dbReference type="ARBA" id="ARBA00023239"/>
    </source>
</evidence>
<comment type="similarity">
    <text evidence="2">In the C-terminal section; belongs to the peptidyl-alpha-hydroxyglycine alpha-amidating lyase family.</text>
</comment>
<feature type="binding site" evidence="12">
    <location>
        <position position="511"/>
    </location>
    <ligand>
        <name>a protein</name>
        <dbReference type="ChEBI" id="CHEBI:16541"/>
    </ligand>
    <ligandPart>
        <name>C-terminal Xaa-(2S)-2-hydroxyglycine residue</name>
        <dbReference type="ChEBI" id="CHEBI:142768"/>
    </ligandPart>
</feature>
<feature type="domain" description="Copper type II ascorbate-dependent monooxygenase N-terminal" evidence="18">
    <location>
        <begin position="38"/>
        <end position="147"/>
    </location>
</feature>
<feature type="disulfide bond" evidence="14">
    <location>
        <begin position="86"/>
        <end position="103"/>
    </location>
</feature>
<evidence type="ECO:0000256" key="12">
    <source>
        <dbReference type="PIRSR" id="PIRSR600720-1"/>
    </source>
</evidence>
<evidence type="ECO:0000256" key="1">
    <source>
        <dbReference type="ARBA" id="ARBA00000686"/>
    </source>
</evidence>
<name>G8EWC9_CONBU</name>
<feature type="binding site" evidence="13">
    <location>
        <position position="215"/>
    </location>
    <ligand>
        <name>Cu(2+)</name>
        <dbReference type="ChEBI" id="CHEBI:29036"/>
        <label>1</label>
        <note>catalytic</note>
    </ligand>
</feature>
<dbReference type="Gene3D" id="2.60.120.230">
    <property type="match status" value="1"/>
</dbReference>
<evidence type="ECO:0000256" key="7">
    <source>
        <dbReference type="ARBA" id="ARBA00023157"/>
    </source>
</evidence>
<evidence type="ECO:0000256" key="13">
    <source>
        <dbReference type="PIRSR" id="PIRSR600720-2"/>
    </source>
</evidence>
<feature type="signal peptide" evidence="17">
    <location>
        <begin position="1"/>
        <end position="20"/>
    </location>
</feature>
<comment type="similarity">
    <text evidence="3">In the N-terminal section; belongs to the copper type II ascorbate-dependent monooxygenase family.</text>
</comment>
<feature type="disulfide bond" evidence="14">
    <location>
        <begin position="197"/>
        <end position="304"/>
    </location>
</feature>
<dbReference type="AlphaFoldDB" id="G8EWC9"/>
<feature type="region of interest" description="Disordered" evidence="16">
    <location>
        <begin position="318"/>
        <end position="354"/>
    </location>
</feature>
<feature type="disulfide bond" evidence="14">
    <location>
        <begin position="54"/>
        <end position="99"/>
    </location>
</feature>
<organism evidence="20">
    <name type="scientific">Conus bullatus</name>
    <name type="common">Bubble cone</name>
    <dbReference type="NCBI Taxonomy" id="89438"/>
    <lineage>
        <taxon>Eukaryota</taxon>
        <taxon>Metazoa</taxon>
        <taxon>Spiralia</taxon>
        <taxon>Lophotrochozoa</taxon>
        <taxon>Mollusca</taxon>
        <taxon>Gastropoda</taxon>
        <taxon>Caenogastropoda</taxon>
        <taxon>Neogastropoda</taxon>
        <taxon>Conoidea</taxon>
        <taxon>Conidae</taxon>
        <taxon>Conus</taxon>
        <taxon>Textilia</taxon>
    </lineage>
</organism>
<feature type="repeat" description="NHL" evidence="15">
    <location>
        <begin position="534"/>
        <end position="574"/>
    </location>
</feature>
<dbReference type="InterPro" id="IPR014784">
    <property type="entry name" value="Cu2_ascorb_mOase-like_C"/>
</dbReference>
<feature type="disulfide bond" evidence="14">
    <location>
        <begin position="492"/>
        <end position="512"/>
    </location>
</feature>
<dbReference type="InterPro" id="IPR024548">
    <property type="entry name" value="Cu2_monoox_C"/>
</dbReference>
<dbReference type="PANTHER" id="PTHR10680">
    <property type="entry name" value="PEPTIDYL-GLYCINE ALPHA-AMIDATING MONOOXYGENASE"/>
    <property type="match status" value="1"/>
</dbReference>
<dbReference type="InterPro" id="IPR000720">
    <property type="entry name" value="PHM/PAL"/>
</dbReference>
<feature type="repeat" description="NHL" evidence="15">
    <location>
        <begin position="483"/>
        <end position="522"/>
    </location>
</feature>
<dbReference type="Pfam" id="PF01436">
    <property type="entry name" value="NHL"/>
    <property type="match status" value="1"/>
</dbReference>
<dbReference type="PRINTS" id="PR00790">
    <property type="entry name" value="PAMONOXGNASE"/>
</dbReference>
<dbReference type="Gene3D" id="2.120.10.30">
    <property type="entry name" value="TolB, C-terminal domain"/>
    <property type="match status" value="1"/>
</dbReference>
<keyword evidence="5 17" id="KW-0732">Signal</keyword>
<feature type="chain" id="PRO_5003509139" evidence="17">
    <location>
        <begin position="21"/>
        <end position="721"/>
    </location>
</feature>
<comment type="cofactor">
    <cofactor evidence="13">
        <name>Zn(2+)</name>
        <dbReference type="ChEBI" id="CHEBI:29105"/>
    </cofactor>
    <text evidence="13">Binds one Zn(2+) ion per subunit.</text>
</comment>
<feature type="binding site" evidence="12">
    <location>
        <position position="563"/>
    </location>
    <ligand>
        <name>a protein</name>
        <dbReference type="ChEBI" id="CHEBI:16541"/>
    </ligand>
    <ligandPart>
        <name>C-terminal Xaa-(2S)-2-hydroxyglycine residue</name>
        <dbReference type="ChEBI" id="CHEBI:142768"/>
    </ligandPart>
</feature>
<dbReference type="GO" id="GO:0005576">
    <property type="term" value="C:extracellular region"/>
    <property type="evidence" value="ECO:0007669"/>
    <property type="project" value="TreeGrafter"/>
</dbReference>
<dbReference type="SMR" id="G8EWC9"/>
<evidence type="ECO:0000256" key="10">
    <source>
        <dbReference type="ARBA" id="ARBA00023268"/>
    </source>
</evidence>
<feature type="binding site" evidence="13">
    <location>
        <position position="144"/>
    </location>
    <ligand>
        <name>Cu(2+)</name>
        <dbReference type="ChEBI" id="CHEBI:29036"/>
        <label>1</label>
        <note>catalytic</note>
    </ligand>
</feature>
<dbReference type="SUPFAM" id="SSF49742">
    <property type="entry name" value="PHM/PNGase F"/>
    <property type="match status" value="2"/>
</dbReference>
<keyword evidence="6" id="KW-0677">Repeat</keyword>
<evidence type="ECO:0000256" key="6">
    <source>
        <dbReference type="ARBA" id="ARBA00022737"/>
    </source>
</evidence>
<feature type="binding site" evidence="13">
    <location>
        <position position="642"/>
    </location>
    <ligand>
        <name>Ca(2+)</name>
        <dbReference type="ChEBI" id="CHEBI:29108"/>
        <note>structural</note>
    </ligand>
</feature>
<dbReference type="InterPro" id="IPR008977">
    <property type="entry name" value="PHM/PNGase_F_dom_sf"/>
</dbReference>
<evidence type="ECO:0000256" key="11">
    <source>
        <dbReference type="ARBA" id="ARBA00048431"/>
    </source>
</evidence>
<evidence type="ECO:0000256" key="3">
    <source>
        <dbReference type="ARBA" id="ARBA00010263"/>
    </source>
</evidence>
<feature type="binding site" evidence="13">
    <location>
        <position position="381"/>
    </location>
    <ligand>
        <name>Ca(2+)</name>
        <dbReference type="ChEBI" id="CHEBI:29108"/>
        <note>structural</note>
    </ligand>
</feature>
<keyword evidence="20" id="KW-0560">Oxidoreductase</keyword>
<evidence type="ECO:0000256" key="16">
    <source>
        <dbReference type="SAM" id="MobiDB-lite"/>
    </source>
</evidence>
<dbReference type="EMBL" id="JF967750">
    <property type="protein sequence ID" value="AEI84584.1"/>
    <property type="molecule type" value="mRNA"/>
</dbReference>
<keyword evidence="9" id="KW-0456">Lyase</keyword>
<dbReference type="GO" id="GO:0006518">
    <property type="term" value="P:peptide metabolic process"/>
    <property type="evidence" value="ECO:0007669"/>
    <property type="project" value="InterPro"/>
</dbReference>
<dbReference type="InterPro" id="IPR011042">
    <property type="entry name" value="6-blade_b-propeller_TolB-like"/>
</dbReference>
<evidence type="ECO:0000256" key="5">
    <source>
        <dbReference type="ARBA" id="ARBA00022729"/>
    </source>
</evidence>
<evidence type="ECO:0000256" key="4">
    <source>
        <dbReference type="ARBA" id="ARBA00022723"/>
    </source>
</evidence>
<dbReference type="Gene3D" id="2.60.120.310">
    <property type="entry name" value="Copper type II, ascorbate-dependent monooxygenase, N-terminal domain"/>
    <property type="match status" value="1"/>
</dbReference>
<feature type="domain" description="Copper type II ascorbate-dependent monooxygenase C-terminal" evidence="19">
    <location>
        <begin position="172"/>
        <end position="296"/>
    </location>
</feature>
<keyword evidence="20" id="KW-0503">Monooxygenase</keyword>
<dbReference type="InterPro" id="IPR001258">
    <property type="entry name" value="NHL_repeat"/>
</dbReference>
<dbReference type="InterPro" id="IPR036939">
    <property type="entry name" value="Cu2_ascorb_mOase_N_sf"/>
</dbReference>
<keyword evidence="8" id="KW-0325">Glycoprotein</keyword>
<dbReference type="Pfam" id="PF01082">
    <property type="entry name" value="Cu2_monooxygen"/>
    <property type="match status" value="1"/>
</dbReference>
<evidence type="ECO:0000256" key="2">
    <source>
        <dbReference type="ARBA" id="ARBA00006026"/>
    </source>
</evidence>
<dbReference type="Pfam" id="PF03712">
    <property type="entry name" value="Cu2_monoox_C"/>
    <property type="match status" value="1"/>
</dbReference>
<feature type="disulfide bond" evidence="14">
    <location>
        <begin position="263"/>
        <end position="285"/>
    </location>
</feature>
<dbReference type="GO" id="GO:0005507">
    <property type="term" value="F:copper ion binding"/>
    <property type="evidence" value="ECO:0007669"/>
    <property type="project" value="InterPro"/>
</dbReference>
<feature type="binding site" evidence="12">
    <location>
        <position position="394"/>
    </location>
    <ligand>
        <name>a protein</name>
        <dbReference type="ChEBI" id="CHEBI:16541"/>
    </ligand>
    <ligandPart>
        <name>C-terminal Xaa-(2S)-2-hydroxyglycine residue</name>
        <dbReference type="ChEBI" id="CHEBI:142768"/>
    </ligandPart>
</feature>
<accession>G8EWC9</accession>
<feature type="binding site" evidence="13">
    <location>
        <position position="284"/>
    </location>
    <ligand>
        <name>Cu(2+)</name>
        <dbReference type="ChEBI" id="CHEBI:29036"/>
        <label>1</label>
        <note>catalytic</note>
    </ligand>
</feature>
<dbReference type="GO" id="GO:0004598">
    <property type="term" value="F:peptidylamidoglycolate lyase activity"/>
    <property type="evidence" value="ECO:0007669"/>
    <property type="project" value="UniProtKB-EC"/>
</dbReference>
<reference evidence="20" key="1">
    <citation type="submission" date="2011-05" db="EMBL/GenBank/DDBJ databases">
        <title>Characterization of peptidylglycine alpha-amidating monooxygenase from Conus bullatus.</title>
        <authorList>
            <person name="Bandyopadhyay P.K."/>
            <person name="Ul-Hasan S."/>
            <person name="Hu H."/>
            <person name="Yandell M."/>
            <person name="Olvera B.M."/>
        </authorList>
    </citation>
    <scope>NUCLEOTIDE SEQUENCE</scope>
    <source>
        <tissue evidence="20">Venom duct</tissue>
    </source>
</reference>
<feature type="repeat" description="NHL" evidence="15">
    <location>
        <begin position="429"/>
        <end position="470"/>
    </location>
</feature>
<feature type="binding site" evidence="13">
    <location>
        <position position="79"/>
    </location>
    <ligand>
        <name>Cu(2+)</name>
        <dbReference type="ChEBI" id="CHEBI:29036"/>
        <label>1</label>
        <note>catalytic</note>
    </ligand>
</feature>
<evidence type="ECO:0000256" key="17">
    <source>
        <dbReference type="SAM" id="SignalP"/>
    </source>
</evidence>
<keyword evidence="13" id="KW-0106">Calcium</keyword>
<keyword evidence="13" id="KW-0186">Copper</keyword>
<feature type="binding site" evidence="13">
    <location>
        <position position="80"/>
    </location>
    <ligand>
        <name>Cu(2+)</name>
        <dbReference type="ChEBI" id="CHEBI:29036"/>
        <label>1</label>
        <note>catalytic</note>
    </ligand>
</feature>
<evidence type="ECO:0000256" key="14">
    <source>
        <dbReference type="PIRSR" id="PIRSR600720-3"/>
    </source>
</evidence>
<evidence type="ECO:0000256" key="15">
    <source>
        <dbReference type="PROSITE-ProRule" id="PRU00504"/>
    </source>
</evidence>